<keyword evidence="3" id="KW-1185">Reference proteome</keyword>
<accession>A0A9P4TUY9</accession>
<dbReference type="EMBL" id="MU007085">
    <property type="protein sequence ID" value="KAF2423114.1"/>
    <property type="molecule type" value="Genomic_DNA"/>
</dbReference>
<evidence type="ECO:0000313" key="3">
    <source>
        <dbReference type="Proteomes" id="UP000800235"/>
    </source>
</evidence>
<feature type="transmembrane region" description="Helical" evidence="1">
    <location>
        <begin position="239"/>
        <end position="257"/>
    </location>
</feature>
<gene>
    <name evidence="2" type="ORF">EJ08DRAFT_459402</name>
</gene>
<comment type="caution">
    <text evidence="2">The sequence shown here is derived from an EMBL/GenBank/DDBJ whole genome shotgun (WGS) entry which is preliminary data.</text>
</comment>
<sequence length="267" mass="29365">MTCLHILFSYLKMRRNWEGHYCGERIPTLNKCAVSFPLYFNVSLQSKEQLQPKSNLTSSINCTTTIAPHSFSHRYFENQDKLQSHSQPHSFKTPLGLSLQRHGIGLLGTGLLVGLMVPSLPHSRLGLTPYIPSLLQGTMTIGLGLLLQVQQFRGLTPAALAIQRYSSISTSASLEELLGENEKRVVYWGAASIWLVLLGEIVSAWWATGVTLPVATPSTSLASGSTVWWKETVRVACNITNVAGMLAMVGVTGYRLFTSRVDQAKSE</sequence>
<keyword evidence="1" id="KW-0812">Transmembrane</keyword>
<feature type="transmembrane region" description="Helical" evidence="1">
    <location>
        <begin position="127"/>
        <end position="147"/>
    </location>
</feature>
<dbReference type="Proteomes" id="UP000800235">
    <property type="component" value="Unassembled WGS sequence"/>
</dbReference>
<organism evidence="2 3">
    <name type="scientific">Tothia fuscella</name>
    <dbReference type="NCBI Taxonomy" id="1048955"/>
    <lineage>
        <taxon>Eukaryota</taxon>
        <taxon>Fungi</taxon>
        <taxon>Dikarya</taxon>
        <taxon>Ascomycota</taxon>
        <taxon>Pezizomycotina</taxon>
        <taxon>Dothideomycetes</taxon>
        <taxon>Pleosporomycetidae</taxon>
        <taxon>Venturiales</taxon>
        <taxon>Cylindrosympodiaceae</taxon>
        <taxon>Tothia</taxon>
    </lineage>
</organism>
<proteinExistence type="predicted"/>
<protein>
    <submittedName>
        <fullName evidence="2">Uncharacterized protein</fullName>
    </submittedName>
</protein>
<feature type="transmembrane region" description="Helical" evidence="1">
    <location>
        <begin position="185"/>
        <end position="207"/>
    </location>
</feature>
<dbReference type="AlphaFoldDB" id="A0A9P4TUY9"/>
<dbReference type="OrthoDB" id="4909484at2759"/>
<evidence type="ECO:0000256" key="1">
    <source>
        <dbReference type="SAM" id="Phobius"/>
    </source>
</evidence>
<keyword evidence="1" id="KW-0472">Membrane</keyword>
<evidence type="ECO:0000313" key="2">
    <source>
        <dbReference type="EMBL" id="KAF2423114.1"/>
    </source>
</evidence>
<reference evidence="2" key="1">
    <citation type="journal article" date="2020" name="Stud. Mycol.">
        <title>101 Dothideomycetes genomes: a test case for predicting lifestyles and emergence of pathogens.</title>
        <authorList>
            <person name="Haridas S."/>
            <person name="Albert R."/>
            <person name="Binder M."/>
            <person name="Bloem J."/>
            <person name="Labutti K."/>
            <person name="Salamov A."/>
            <person name="Andreopoulos B."/>
            <person name="Baker S."/>
            <person name="Barry K."/>
            <person name="Bills G."/>
            <person name="Bluhm B."/>
            <person name="Cannon C."/>
            <person name="Castanera R."/>
            <person name="Culley D."/>
            <person name="Daum C."/>
            <person name="Ezra D."/>
            <person name="Gonzalez J."/>
            <person name="Henrissat B."/>
            <person name="Kuo A."/>
            <person name="Liang C."/>
            <person name="Lipzen A."/>
            <person name="Lutzoni F."/>
            <person name="Magnuson J."/>
            <person name="Mondo S."/>
            <person name="Nolan M."/>
            <person name="Ohm R."/>
            <person name="Pangilinan J."/>
            <person name="Park H.-J."/>
            <person name="Ramirez L."/>
            <person name="Alfaro M."/>
            <person name="Sun H."/>
            <person name="Tritt A."/>
            <person name="Yoshinaga Y."/>
            <person name="Zwiers L.-H."/>
            <person name="Turgeon B."/>
            <person name="Goodwin S."/>
            <person name="Spatafora J."/>
            <person name="Crous P."/>
            <person name="Grigoriev I."/>
        </authorList>
    </citation>
    <scope>NUCLEOTIDE SEQUENCE</scope>
    <source>
        <strain evidence="2">CBS 130266</strain>
    </source>
</reference>
<name>A0A9P4TUY9_9PEZI</name>
<keyword evidence="1" id="KW-1133">Transmembrane helix</keyword>